<dbReference type="EMBL" id="CAJVQC010167722">
    <property type="protein sequence ID" value="CAG8849850.1"/>
    <property type="molecule type" value="Genomic_DNA"/>
</dbReference>
<reference evidence="1" key="1">
    <citation type="submission" date="2021-06" db="EMBL/GenBank/DDBJ databases">
        <authorList>
            <person name="Kallberg Y."/>
            <person name="Tangrot J."/>
            <person name="Rosling A."/>
        </authorList>
    </citation>
    <scope>NUCLEOTIDE SEQUENCE</scope>
    <source>
        <strain evidence="1">MA461A</strain>
    </source>
</reference>
<feature type="non-terminal residue" evidence="1">
    <location>
        <position position="40"/>
    </location>
</feature>
<dbReference type="Proteomes" id="UP000789920">
    <property type="component" value="Unassembled WGS sequence"/>
</dbReference>
<evidence type="ECO:0000313" key="1">
    <source>
        <dbReference type="EMBL" id="CAG8849850.1"/>
    </source>
</evidence>
<proteinExistence type="predicted"/>
<protein>
    <submittedName>
        <fullName evidence="1">24129_t:CDS:1</fullName>
    </submittedName>
</protein>
<comment type="caution">
    <text evidence="1">The sequence shown here is derived from an EMBL/GenBank/DDBJ whole genome shotgun (WGS) entry which is preliminary data.</text>
</comment>
<accession>A0ACA9SV50</accession>
<gene>
    <name evidence="1" type="ORF">RPERSI_LOCUS35799</name>
</gene>
<evidence type="ECO:0000313" key="2">
    <source>
        <dbReference type="Proteomes" id="UP000789920"/>
    </source>
</evidence>
<feature type="non-terminal residue" evidence="1">
    <location>
        <position position="1"/>
    </location>
</feature>
<organism evidence="1 2">
    <name type="scientific">Racocetra persica</name>
    <dbReference type="NCBI Taxonomy" id="160502"/>
    <lineage>
        <taxon>Eukaryota</taxon>
        <taxon>Fungi</taxon>
        <taxon>Fungi incertae sedis</taxon>
        <taxon>Mucoromycota</taxon>
        <taxon>Glomeromycotina</taxon>
        <taxon>Glomeromycetes</taxon>
        <taxon>Diversisporales</taxon>
        <taxon>Gigasporaceae</taxon>
        <taxon>Racocetra</taxon>
    </lineage>
</organism>
<keyword evidence="2" id="KW-1185">Reference proteome</keyword>
<name>A0ACA9SV50_9GLOM</name>
<sequence length="40" mass="4601">MDALKALGIEFNRLDFTSNERVALLDDEKRDYLRSLISTA</sequence>